<dbReference type="AlphaFoldDB" id="A0A1G1YT28"/>
<organism evidence="1 2">
    <name type="scientific">Candidatus Buchananbacteria bacterium RIFCSPLOWO2_01_FULL_40_23b</name>
    <dbReference type="NCBI Taxonomy" id="1797544"/>
    <lineage>
        <taxon>Bacteria</taxon>
        <taxon>Candidatus Buchananiibacteriota</taxon>
    </lineage>
</organism>
<dbReference type="Proteomes" id="UP000178122">
    <property type="component" value="Unassembled WGS sequence"/>
</dbReference>
<dbReference type="EMBL" id="MHIN01000013">
    <property type="protein sequence ID" value="OGY55522.1"/>
    <property type="molecule type" value="Genomic_DNA"/>
</dbReference>
<proteinExistence type="predicted"/>
<protein>
    <submittedName>
        <fullName evidence="1">Uncharacterized protein</fullName>
    </submittedName>
</protein>
<accession>A0A1G1YT28</accession>
<gene>
    <name evidence="1" type="ORF">A2912_05870</name>
</gene>
<sequence>MYNPYDPDEVFQTTPKRSLEDTLKDTAYSFLSNTLLYAVPVAAGLVIGNGLTSVHKAATLGMVSALCSGYVQSLNYRNDFYERVGDCELGDGLKNELRLREAIGALRGFVEGSALLLSGTYAAAYIGQAVNLAK</sequence>
<evidence type="ECO:0000313" key="1">
    <source>
        <dbReference type="EMBL" id="OGY55522.1"/>
    </source>
</evidence>
<name>A0A1G1YT28_9BACT</name>
<comment type="caution">
    <text evidence="1">The sequence shown here is derived from an EMBL/GenBank/DDBJ whole genome shotgun (WGS) entry which is preliminary data.</text>
</comment>
<evidence type="ECO:0000313" key="2">
    <source>
        <dbReference type="Proteomes" id="UP000178122"/>
    </source>
</evidence>
<reference evidence="1 2" key="1">
    <citation type="journal article" date="2016" name="Nat. Commun.">
        <title>Thousands of microbial genomes shed light on interconnected biogeochemical processes in an aquifer system.</title>
        <authorList>
            <person name="Anantharaman K."/>
            <person name="Brown C.T."/>
            <person name="Hug L.A."/>
            <person name="Sharon I."/>
            <person name="Castelle C.J."/>
            <person name="Probst A.J."/>
            <person name="Thomas B.C."/>
            <person name="Singh A."/>
            <person name="Wilkins M.J."/>
            <person name="Karaoz U."/>
            <person name="Brodie E.L."/>
            <person name="Williams K.H."/>
            <person name="Hubbard S.S."/>
            <person name="Banfield J.F."/>
        </authorList>
    </citation>
    <scope>NUCLEOTIDE SEQUENCE [LARGE SCALE GENOMIC DNA]</scope>
</reference>